<keyword evidence="1" id="KW-0812">Transmembrane</keyword>
<keyword evidence="1" id="KW-1133">Transmembrane helix</keyword>
<dbReference type="EMBL" id="BARU01039438">
    <property type="protein sequence ID" value="GAH81102.1"/>
    <property type="molecule type" value="Genomic_DNA"/>
</dbReference>
<name>X1IHB8_9ZZZZ</name>
<organism evidence="2">
    <name type="scientific">marine sediment metagenome</name>
    <dbReference type="NCBI Taxonomy" id="412755"/>
    <lineage>
        <taxon>unclassified sequences</taxon>
        <taxon>metagenomes</taxon>
        <taxon>ecological metagenomes</taxon>
    </lineage>
</organism>
<gene>
    <name evidence="2" type="ORF">S03H2_61125</name>
</gene>
<evidence type="ECO:0000256" key="1">
    <source>
        <dbReference type="SAM" id="Phobius"/>
    </source>
</evidence>
<evidence type="ECO:0000313" key="2">
    <source>
        <dbReference type="EMBL" id="GAH81102.1"/>
    </source>
</evidence>
<reference evidence="2" key="1">
    <citation type="journal article" date="2014" name="Front. Microbiol.">
        <title>High frequency of phylogenetically diverse reductive dehalogenase-homologous genes in deep subseafloor sedimentary metagenomes.</title>
        <authorList>
            <person name="Kawai M."/>
            <person name="Futagami T."/>
            <person name="Toyoda A."/>
            <person name="Takaki Y."/>
            <person name="Nishi S."/>
            <person name="Hori S."/>
            <person name="Arai W."/>
            <person name="Tsubouchi T."/>
            <person name="Morono Y."/>
            <person name="Uchiyama I."/>
            <person name="Ito T."/>
            <person name="Fujiyama A."/>
            <person name="Inagaki F."/>
            <person name="Takami H."/>
        </authorList>
    </citation>
    <scope>NUCLEOTIDE SEQUENCE</scope>
    <source>
        <strain evidence="2">Expedition CK06-06</strain>
    </source>
</reference>
<proteinExistence type="predicted"/>
<keyword evidence="1" id="KW-0472">Membrane</keyword>
<feature type="transmembrane region" description="Helical" evidence="1">
    <location>
        <begin position="20"/>
        <end position="42"/>
    </location>
</feature>
<sequence length="60" mass="6884">MLERISTLSEVGLYNVGYEIGSVFSVIMFSIVYAWVPIYYNIAKSEVKQRAKIIFSRMAT</sequence>
<dbReference type="AlphaFoldDB" id="X1IHB8"/>
<feature type="non-terminal residue" evidence="2">
    <location>
        <position position="60"/>
    </location>
</feature>
<comment type="caution">
    <text evidence="2">The sequence shown here is derived from an EMBL/GenBank/DDBJ whole genome shotgun (WGS) entry which is preliminary data.</text>
</comment>
<accession>X1IHB8</accession>
<protein>
    <submittedName>
        <fullName evidence="2">Uncharacterized protein</fullName>
    </submittedName>
</protein>